<proteinExistence type="predicted"/>
<dbReference type="Proteomes" id="UP000232722">
    <property type="component" value="Unassembled WGS sequence"/>
</dbReference>
<dbReference type="InterPro" id="IPR043502">
    <property type="entry name" value="DNA/RNA_pol_sf"/>
</dbReference>
<dbReference type="AlphaFoldDB" id="A0A2N0NVK4"/>
<dbReference type="Gene3D" id="3.10.10.10">
    <property type="entry name" value="HIV Type 1 Reverse Transcriptase, subunit A, domain 1"/>
    <property type="match status" value="1"/>
</dbReference>
<keyword evidence="1" id="KW-0175">Coiled coil</keyword>
<organism evidence="2 3">
    <name type="scientific">Rhizophagus irregularis</name>
    <dbReference type="NCBI Taxonomy" id="588596"/>
    <lineage>
        <taxon>Eukaryota</taxon>
        <taxon>Fungi</taxon>
        <taxon>Fungi incertae sedis</taxon>
        <taxon>Mucoromycota</taxon>
        <taxon>Glomeromycotina</taxon>
        <taxon>Glomeromycetes</taxon>
        <taxon>Glomerales</taxon>
        <taxon>Glomeraceae</taxon>
        <taxon>Rhizophagus</taxon>
    </lineage>
</organism>
<evidence type="ECO:0000256" key="1">
    <source>
        <dbReference type="SAM" id="Coils"/>
    </source>
</evidence>
<dbReference type="SUPFAM" id="SSF56672">
    <property type="entry name" value="DNA/RNA polymerases"/>
    <property type="match status" value="1"/>
</dbReference>
<feature type="coiled-coil region" evidence="1">
    <location>
        <begin position="54"/>
        <end position="81"/>
    </location>
</feature>
<evidence type="ECO:0000313" key="3">
    <source>
        <dbReference type="Proteomes" id="UP000232722"/>
    </source>
</evidence>
<reference evidence="2 3" key="1">
    <citation type="submission" date="2016-04" db="EMBL/GenBank/DDBJ databases">
        <title>Genome analyses suggest a sexual origin of heterokaryosis in a supposedly ancient asexual fungus.</title>
        <authorList>
            <person name="Ropars J."/>
            <person name="Sedzielewska K."/>
            <person name="Noel J."/>
            <person name="Charron P."/>
            <person name="Farinelli L."/>
            <person name="Marton T."/>
            <person name="Kruger M."/>
            <person name="Pelin A."/>
            <person name="Brachmann A."/>
            <person name="Corradi N."/>
        </authorList>
    </citation>
    <scope>NUCLEOTIDE SEQUENCE [LARGE SCALE GENOMIC DNA]</scope>
    <source>
        <strain evidence="2 3">A5</strain>
    </source>
</reference>
<protein>
    <submittedName>
        <fullName evidence="2">Uncharacterized protein</fullName>
    </submittedName>
</protein>
<dbReference type="EMBL" id="LLXJ01002550">
    <property type="protein sequence ID" value="PKB98616.1"/>
    <property type="molecule type" value="Genomic_DNA"/>
</dbReference>
<reference evidence="2 3" key="2">
    <citation type="submission" date="2017-09" db="EMBL/GenBank/DDBJ databases">
        <title>Extensive intraspecific genome diversity in a model arbuscular mycorrhizal fungus.</title>
        <authorList>
            <person name="Chen E.C."/>
            <person name="Morin E."/>
            <person name="Beaudet D."/>
            <person name="Noel J."/>
            <person name="Ndikumana S."/>
            <person name="Charron P."/>
            <person name="St-Onge C."/>
            <person name="Giorgi J."/>
            <person name="Grigoriev I.V."/>
            <person name="Roux C."/>
            <person name="Martin F.M."/>
            <person name="Corradi N."/>
        </authorList>
    </citation>
    <scope>NUCLEOTIDE SEQUENCE [LARGE SCALE GENOMIC DNA]</scope>
    <source>
        <strain evidence="2 3">A5</strain>
    </source>
</reference>
<comment type="caution">
    <text evidence="2">The sequence shown here is derived from an EMBL/GenBank/DDBJ whole genome shotgun (WGS) entry which is preliminary data.</text>
</comment>
<dbReference type="VEuPathDB" id="FungiDB:RhiirFUN_014508"/>
<accession>A0A2N0NVK4</accession>
<gene>
    <name evidence="2" type="ORF">RhiirA5_431089</name>
</gene>
<sequence length="170" mass="20478">MDNEEIVKKYLKNIKNKKLVEIILEYRDIFENSMAETREFGKNGNGYDDNSFKYEIKKIQKDNIEDEIRKQNEKLLENKKIRLFKEEVSYVNYIVVSKKRGQLQICHNFLRKYVIALNLVNGYFYMKMKNELSEKLYAFITKEKAFTPMFGIKNASKVFNNIIYRILPDW</sequence>
<dbReference type="VEuPathDB" id="FungiDB:RhiirA1_476574"/>
<name>A0A2N0NVK4_9GLOM</name>
<evidence type="ECO:0000313" key="2">
    <source>
        <dbReference type="EMBL" id="PKB98616.1"/>
    </source>
</evidence>